<evidence type="ECO:0000313" key="2">
    <source>
        <dbReference type="Proteomes" id="UP000749559"/>
    </source>
</evidence>
<name>A0A8J1XZY6_OWEFU</name>
<proteinExistence type="predicted"/>
<gene>
    <name evidence="1" type="ORF">OFUS_LOCUS27010</name>
</gene>
<sequence length="165" mass="19354">KKTPKHLAANIQQISMKKYCKGKKQIDPKLNMIKSDETETRNKISKRNVMPTKENDSDIFNHEIDCIYHRYVKINDSFMNSGALDKQGKDELCRMTLCLNELMKCMKEFNMNDLQLTSLEHKVKALIQRVRYNCQSENVIAHALIQESYRTSIMCENQVYRNSSK</sequence>
<dbReference type="EMBL" id="CAIIXF020000801">
    <property type="protein sequence ID" value="CAH1803414.1"/>
    <property type="molecule type" value="Genomic_DNA"/>
</dbReference>
<organism evidence="1 2">
    <name type="scientific">Owenia fusiformis</name>
    <name type="common">Polychaete worm</name>
    <dbReference type="NCBI Taxonomy" id="6347"/>
    <lineage>
        <taxon>Eukaryota</taxon>
        <taxon>Metazoa</taxon>
        <taxon>Spiralia</taxon>
        <taxon>Lophotrochozoa</taxon>
        <taxon>Annelida</taxon>
        <taxon>Polychaeta</taxon>
        <taxon>Sedentaria</taxon>
        <taxon>Canalipalpata</taxon>
        <taxon>Sabellida</taxon>
        <taxon>Oweniida</taxon>
        <taxon>Oweniidae</taxon>
        <taxon>Owenia</taxon>
    </lineage>
</organism>
<comment type="caution">
    <text evidence="1">The sequence shown here is derived from an EMBL/GenBank/DDBJ whole genome shotgun (WGS) entry which is preliminary data.</text>
</comment>
<dbReference type="AlphaFoldDB" id="A0A8J1XZY6"/>
<keyword evidence="2" id="KW-1185">Reference proteome</keyword>
<accession>A0A8J1XZY6</accession>
<dbReference type="Proteomes" id="UP000749559">
    <property type="component" value="Unassembled WGS sequence"/>
</dbReference>
<evidence type="ECO:0000313" key="1">
    <source>
        <dbReference type="EMBL" id="CAH1803414.1"/>
    </source>
</evidence>
<reference evidence="1" key="1">
    <citation type="submission" date="2022-03" db="EMBL/GenBank/DDBJ databases">
        <authorList>
            <person name="Martin C."/>
        </authorList>
    </citation>
    <scope>NUCLEOTIDE SEQUENCE</scope>
</reference>
<protein>
    <submittedName>
        <fullName evidence="1">Uncharacterized protein</fullName>
    </submittedName>
</protein>
<feature type="non-terminal residue" evidence="1">
    <location>
        <position position="165"/>
    </location>
</feature>
<feature type="non-terminal residue" evidence="1">
    <location>
        <position position="1"/>
    </location>
</feature>